<feature type="transmembrane region" description="Helical" evidence="1">
    <location>
        <begin position="38"/>
        <end position="58"/>
    </location>
</feature>
<accession>A0A845BLZ2</accession>
<reference evidence="2 3" key="1">
    <citation type="submission" date="2019-03" db="EMBL/GenBank/DDBJ databases">
        <title>Roseomonas sp. a novel Roseomonas species isolated from Sea whip Gorgonian.</title>
        <authorList>
            <person name="Li F."/>
            <person name="Pan X."/>
            <person name="Huang S."/>
            <person name="Li Z."/>
            <person name="Meng B."/>
        </authorList>
    </citation>
    <scope>NUCLEOTIDE SEQUENCE [LARGE SCALE GENOMIC DNA]</scope>
    <source>
        <strain evidence="2 3">M0104</strain>
    </source>
</reference>
<evidence type="ECO:0000313" key="2">
    <source>
        <dbReference type="EMBL" id="MXP64429.1"/>
    </source>
</evidence>
<keyword evidence="1" id="KW-0472">Membrane</keyword>
<sequence>MNQASPMLPAHPEEMHARVEISLGGGRTLTAAARATPAGLIAAAILVAAVLLSATALLRARGAGPQAGRAPPGR</sequence>
<evidence type="ECO:0000313" key="3">
    <source>
        <dbReference type="Proteomes" id="UP000460715"/>
    </source>
</evidence>
<keyword evidence="3" id="KW-1185">Reference proteome</keyword>
<organism evidence="2 3">
    <name type="scientific">Teichococcus coralli</name>
    <dbReference type="NCBI Taxonomy" id="2545983"/>
    <lineage>
        <taxon>Bacteria</taxon>
        <taxon>Pseudomonadati</taxon>
        <taxon>Pseudomonadota</taxon>
        <taxon>Alphaproteobacteria</taxon>
        <taxon>Acetobacterales</taxon>
        <taxon>Roseomonadaceae</taxon>
        <taxon>Roseomonas</taxon>
    </lineage>
</organism>
<keyword evidence="1" id="KW-0812">Transmembrane</keyword>
<dbReference type="RefSeq" id="WP_160937604.1">
    <property type="nucleotide sequence ID" value="NZ_SNVJ01000011.1"/>
</dbReference>
<dbReference type="Proteomes" id="UP000460715">
    <property type="component" value="Unassembled WGS sequence"/>
</dbReference>
<proteinExistence type="predicted"/>
<evidence type="ECO:0000256" key="1">
    <source>
        <dbReference type="SAM" id="Phobius"/>
    </source>
</evidence>
<comment type="caution">
    <text evidence="2">The sequence shown here is derived from an EMBL/GenBank/DDBJ whole genome shotgun (WGS) entry which is preliminary data.</text>
</comment>
<dbReference type="EMBL" id="SNVJ01000011">
    <property type="protein sequence ID" value="MXP64429.1"/>
    <property type="molecule type" value="Genomic_DNA"/>
</dbReference>
<name>A0A845BLZ2_9PROT</name>
<gene>
    <name evidence="2" type="ORF">E0493_13845</name>
</gene>
<keyword evidence="1" id="KW-1133">Transmembrane helix</keyword>
<dbReference type="AlphaFoldDB" id="A0A845BLZ2"/>
<protein>
    <submittedName>
        <fullName evidence="2">Uncharacterized protein</fullName>
    </submittedName>
</protein>